<protein>
    <submittedName>
        <fullName evidence="1">Uncharacterized protein</fullName>
    </submittedName>
</protein>
<evidence type="ECO:0000313" key="1">
    <source>
        <dbReference type="EMBL" id="TDG00446.1"/>
    </source>
</evidence>
<dbReference type="Proteomes" id="UP000295636">
    <property type="component" value="Unassembled WGS sequence"/>
</dbReference>
<dbReference type="AlphaFoldDB" id="A0A4R5KYY5"/>
<proteinExistence type="predicted"/>
<keyword evidence="2" id="KW-1185">Reference proteome</keyword>
<evidence type="ECO:0000313" key="2">
    <source>
        <dbReference type="Proteomes" id="UP000295636"/>
    </source>
</evidence>
<gene>
    <name evidence="1" type="ORF">E1757_02085</name>
</gene>
<dbReference type="EMBL" id="SMRT01000001">
    <property type="protein sequence ID" value="TDG00446.1"/>
    <property type="molecule type" value="Genomic_DNA"/>
</dbReference>
<sequence>MSIHQRAVVSRLASSTADVFVSKGSEVNSVLLNPNCGGASDNNLGFIADGTVVTLRRGTRKRKVKINIGDASECVANSLEMSRALARIFRLRSETRYRLTYNTASKTLTLHRKPVTRDMLTISSGSAQRRDRVSIGFGLALRMGNYLSSGRFITLKHGRTRLRLRFIRLTRNDVFNTTFRLNPTVIRSLGLTARKKYRIAYDQINRRLVFIASVR</sequence>
<dbReference type="OrthoDB" id="2612059at2"/>
<dbReference type="RefSeq" id="WP_133225155.1">
    <property type="nucleotide sequence ID" value="NZ_SMRT01000001.1"/>
</dbReference>
<name>A0A4R5KYY5_9BACL</name>
<organism evidence="1 2">
    <name type="scientific">Paenibacillus piri</name>
    <dbReference type="NCBI Taxonomy" id="2547395"/>
    <lineage>
        <taxon>Bacteria</taxon>
        <taxon>Bacillati</taxon>
        <taxon>Bacillota</taxon>
        <taxon>Bacilli</taxon>
        <taxon>Bacillales</taxon>
        <taxon>Paenibacillaceae</taxon>
        <taxon>Paenibacillus</taxon>
    </lineage>
</organism>
<accession>A0A4R5KYY5</accession>
<comment type="caution">
    <text evidence="1">The sequence shown here is derived from an EMBL/GenBank/DDBJ whole genome shotgun (WGS) entry which is preliminary data.</text>
</comment>
<reference evidence="1 2" key="1">
    <citation type="submission" date="2019-03" db="EMBL/GenBank/DDBJ databases">
        <title>This is whole genome sequence of Paenibacillus sp MS74 strain.</title>
        <authorList>
            <person name="Trinh H.N."/>
        </authorList>
    </citation>
    <scope>NUCLEOTIDE SEQUENCE [LARGE SCALE GENOMIC DNA]</scope>
    <source>
        <strain evidence="1 2">MS74</strain>
    </source>
</reference>